<dbReference type="EMBL" id="JAFIQS010000007">
    <property type="protein sequence ID" value="KAG5167609.1"/>
    <property type="molecule type" value="Genomic_DNA"/>
</dbReference>
<reference evidence="6" key="1">
    <citation type="submission" date="2021-02" db="EMBL/GenBank/DDBJ databases">
        <title>Psilocybe cubensis genome.</title>
        <authorList>
            <person name="Mckernan K.J."/>
            <person name="Crawford S."/>
            <person name="Trippe A."/>
            <person name="Kane L.T."/>
            <person name="Mclaughlin S."/>
        </authorList>
    </citation>
    <scope>NUCLEOTIDE SEQUENCE [LARGE SCALE GENOMIC DNA]</scope>
    <source>
        <strain evidence="6">MGC-MH-2018</strain>
    </source>
</reference>
<dbReference type="GO" id="GO:0005739">
    <property type="term" value="C:mitochondrion"/>
    <property type="evidence" value="ECO:0007669"/>
    <property type="project" value="UniProtKB-SubCell"/>
</dbReference>
<sequence length="121" mass="13530">MLSAVRRVPRAVSVSARLYTTGRTEGSVAQSKGFNKKEKAHEDQFVHAHEMEQLAKLRAQIQAKQQEIVRVPCPSLLSTVPFLMRLFTLLPGLAAKGRRRYHQQDSQSLNQRMSALGSGQS</sequence>
<proteinExistence type="inferred from homology"/>
<gene>
    <name evidence="6" type="ORF">JR316_007960</name>
</gene>
<protein>
    <recommendedName>
        <fullName evidence="4">ATPase inhibitor, mitochondrial</fullName>
    </recommendedName>
</protein>
<keyword evidence="3" id="KW-0496">Mitochondrion</keyword>
<comment type="subcellular location">
    <subcellularLocation>
        <location evidence="1">Mitochondrion</location>
    </subcellularLocation>
</comment>
<comment type="similarity">
    <text evidence="2 4">Belongs to the ATPase inhibitor family.</text>
</comment>
<accession>A0A8H7XY68</accession>
<dbReference type="InterPro" id="IPR007648">
    <property type="entry name" value="ATPase_inhibitor_mt"/>
</dbReference>
<evidence type="ECO:0000256" key="2">
    <source>
        <dbReference type="ARBA" id="ARBA00010901"/>
    </source>
</evidence>
<organism evidence="6">
    <name type="scientific">Psilocybe cubensis</name>
    <name type="common">Psychedelic mushroom</name>
    <name type="synonym">Stropharia cubensis</name>
    <dbReference type="NCBI Taxonomy" id="181762"/>
    <lineage>
        <taxon>Eukaryota</taxon>
        <taxon>Fungi</taxon>
        <taxon>Dikarya</taxon>
        <taxon>Basidiomycota</taxon>
        <taxon>Agaricomycotina</taxon>
        <taxon>Agaricomycetes</taxon>
        <taxon>Agaricomycetidae</taxon>
        <taxon>Agaricales</taxon>
        <taxon>Agaricineae</taxon>
        <taxon>Strophariaceae</taxon>
        <taxon>Psilocybe</taxon>
    </lineage>
</organism>
<comment type="caution">
    <text evidence="6">The sequence shown here is derived from an EMBL/GenBank/DDBJ whole genome shotgun (WGS) entry which is preliminary data.</text>
</comment>
<name>A0A8H7XY68_PSICU</name>
<evidence type="ECO:0000256" key="3">
    <source>
        <dbReference type="ARBA" id="ARBA00023128"/>
    </source>
</evidence>
<evidence type="ECO:0000313" key="6">
    <source>
        <dbReference type="EMBL" id="KAG5167609.1"/>
    </source>
</evidence>
<dbReference type="AlphaFoldDB" id="A0A8H7XY68"/>
<feature type="region of interest" description="Disordered" evidence="5">
    <location>
        <begin position="99"/>
        <end position="121"/>
    </location>
</feature>
<evidence type="ECO:0000256" key="1">
    <source>
        <dbReference type="ARBA" id="ARBA00004173"/>
    </source>
</evidence>
<comment type="function">
    <text evidence="4">Inhibits the enzyme activity of ATPase.</text>
</comment>
<evidence type="ECO:0000256" key="4">
    <source>
        <dbReference type="RuleBase" id="RU368087"/>
    </source>
</evidence>
<evidence type="ECO:0000256" key="5">
    <source>
        <dbReference type="SAM" id="MobiDB-lite"/>
    </source>
</evidence>
<dbReference type="Gene3D" id="1.20.5.500">
    <property type="entry name" value="Single helix bin"/>
    <property type="match status" value="1"/>
</dbReference>
<feature type="compositionally biased region" description="Polar residues" evidence="5">
    <location>
        <begin position="104"/>
        <end position="121"/>
    </location>
</feature>
<dbReference type="Pfam" id="PF04568">
    <property type="entry name" value="IATP"/>
    <property type="match status" value="1"/>
</dbReference>
<dbReference type="GO" id="GO:0042030">
    <property type="term" value="F:ATPase inhibitor activity"/>
    <property type="evidence" value="ECO:0007669"/>
    <property type="project" value="InterPro"/>
</dbReference>